<keyword evidence="4" id="KW-0028">Amino-acid biosynthesis</keyword>
<dbReference type="RefSeq" id="WP_038606059.1">
    <property type="nucleotide sequence ID" value="NZ_CP008944.1"/>
</dbReference>
<dbReference type="InterPro" id="IPR013785">
    <property type="entry name" value="Aldolase_TIM"/>
</dbReference>
<proteinExistence type="predicted"/>
<gene>
    <name evidence="10" type="ORF">CATYP_07065</name>
</gene>
<dbReference type="PANTHER" id="PTHR22854:SF2">
    <property type="entry name" value="INDOLE-3-GLYCEROL-PHOSPHATE SYNTHASE"/>
    <property type="match status" value="1"/>
</dbReference>
<evidence type="ECO:0000256" key="5">
    <source>
        <dbReference type="ARBA" id="ARBA00022793"/>
    </source>
</evidence>
<keyword evidence="7" id="KW-0057">Aromatic amino acid biosynthesis</keyword>
<keyword evidence="11" id="KW-1185">Reference proteome</keyword>
<comment type="catalytic activity">
    <reaction evidence="1">
        <text>1-(2-carboxyphenylamino)-1-deoxy-D-ribulose 5-phosphate + H(+) = (1S,2R)-1-C-(indol-3-yl)glycerol 3-phosphate + CO2 + H2O</text>
        <dbReference type="Rhea" id="RHEA:23476"/>
        <dbReference type="ChEBI" id="CHEBI:15377"/>
        <dbReference type="ChEBI" id="CHEBI:15378"/>
        <dbReference type="ChEBI" id="CHEBI:16526"/>
        <dbReference type="ChEBI" id="CHEBI:58613"/>
        <dbReference type="ChEBI" id="CHEBI:58866"/>
        <dbReference type="EC" id="4.1.1.48"/>
    </reaction>
</comment>
<evidence type="ECO:0000256" key="8">
    <source>
        <dbReference type="ARBA" id="ARBA00023239"/>
    </source>
</evidence>
<evidence type="ECO:0000256" key="3">
    <source>
        <dbReference type="ARBA" id="ARBA00012362"/>
    </source>
</evidence>
<keyword evidence="8" id="KW-0456">Lyase</keyword>
<dbReference type="InterPro" id="IPR001468">
    <property type="entry name" value="Indole-3-GlycerolPSynthase_CS"/>
</dbReference>
<dbReference type="PROSITE" id="PS00614">
    <property type="entry name" value="IGPS"/>
    <property type="match status" value="1"/>
</dbReference>
<dbReference type="PANTHER" id="PTHR22854">
    <property type="entry name" value="TRYPTOPHAN BIOSYNTHESIS PROTEIN"/>
    <property type="match status" value="1"/>
</dbReference>
<dbReference type="Pfam" id="PF00218">
    <property type="entry name" value="IGPS"/>
    <property type="match status" value="1"/>
</dbReference>
<feature type="domain" description="Indole-3-glycerol phosphate synthase" evidence="9">
    <location>
        <begin position="13"/>
        <end position="258"/>
    </location>
</feature>
<evidence type="ECO:0000256" key="2">
    <source>
        <dbReference type="ARBA" id="ARBA00004696"/>
    </source>
</evidence>
<dbReference type="Proteomes" id="UP000028504">
    <property type="component" value="Chromosome"/>
</dbReference>
<keyword evidence="6" id="KW-0822">Tryptophan biosynthesis</keyword>
<dbReference type="CDD" id="cd00331">
    <property type="entry name" value="IGPS"/>
    <property type="match status" value="1"/>
</dbReference>
<evidence type="ECO:0000313" key="11">
    <source>
        <dbReference type="Proteomes" id="UP000028504"/>
    </source>
</evidence>
<reference evidence="10 11" key="1">
    <citation type="submission" date="2014-07" db="EMBL/GenBank/DDBJ databases">
        <title>Complete genome sequence of Corynebacterium atypicum DSM 44849: identifiction of the mycolic acid biosynthesis genes.</title>
        <authorList>
            <person name="Tippelt A."/>
            <person name="Mollmann S."/>
            <person name="Albersmeier A."/>
            <person name="Jaenicke S."/>
            <person name="Ruckert C."/>
            <person name="Tauch A."/>
        </authorList>
    </citation>
    <scope>NUCLEOTIDE SEQUENCE [LARGE SCALE GENOMIC DNA]</scope>
    <source>
        <strain evidence="10 11">R2070</strain>
    </source>
</reference>
<dbReference type="EMBL" id="CP008944">
    <property type="protein sequence ID" value="AIG64390.1"/>
    <property type="molecule type" value="Genomic_DNA"/>
</dbReference>
<dbReference type="InterPro" id="IPR013798">
    <property type="entry name" value="Indole-3-glycerol_P_synth_dom"/>
</dbReference>
<dbReference type="SUPFAM" id="SSF51366">
    <property type="entry name" value="Ribulose-phoshate binding barrel"/>
    <property type="match status" value="1"/>
</dbReference>
<evidence type="ECO:0000256" key="1">
    <source>
        <dbReference type="ARBA" id="ARBA00001633"/>
    </source>
</evidence>
<comment type="pathway">
    <text evidence="2">Amino-acid biosynthesis; L-tryptophan biosynthesis; L-tryptophan from chorismate: step 4/5.</text>
</comment>
<protein>
    <recommendedName>
        <fullName evidence="3">indole-3-glycerol-phosphate synthase</fullName>
        <ecNumber evidence="3">4.1.1.48</ecNumber>
    </recommendedName>
</protein>
<accession>A0ABM5QNM9</accession>
<sequence length="276" mass="29109">MPIVSGTSPFAAAQRELARREALVPFAEIKALSRDCPPARDAKAVLLGSGCSVIPEIKRSSPSRGRLRLLERRNVGAFAADLEAAGAQIIAVQTENERFAGSIQDLHAVADFCSCPIIARDMFFDPYQVHEARVNGADMVPFHAELLEEDRLAALIDRTENLGMSAIVEARSYAGLSKALAAGACVIGVDARAPETGAVDRELLAEITTGLPEGIVRVALSGVRTVRDVIRYASAGADAVVVGEAVMMGEDPAAVLRMLSAAGQHPACPRRASDAP</sequence>
<evidence type="ECO:0000313" key="10">
    <source>
        <dbReference type="EMBL" id="AIG64390.1"/>
    </source>
</evidence>
<name>A0ABM5QNM9_9CORY</name>
<evidence type="ECO:0000256" key="7">
    <source>
        <dbReference type="ARBA" id="ARBA00023141"/>
    </source>
</evidence>
<dbReference type="InterPro" id="IPR045186">
    <property type="entry name" value="Indole-3-glycerol_P_synth"/>
</dbReference>
<evidence type="ECO:0000256" key="6">
    <source>
        <dbReference type="ARBA" id="ARBA00022822"/>
    </source>
</evidence>
<evidence type="ECO:0000259" key="9">
    <source>
        <dbReference type="Pfam" id="PF00218"/>
    </source>
</evidence>
<evidence type="ECO:0000256" key="4">
    <source>
        <dbReference type="ARBA" id="ARBA00022605"/>
    </source>
</evidence>
<dbReference type="EC" id="4.1.1.48" evidence="3"/>
<organism evidence="10 11">
    <name type="scientific">Corynebacterium atypicum</name>
    <dbReference type="NCBI Taxonomy" id="191610"/>
    <lineage>
        <taxon>Bacteria</taxon>
        <taxon>Bacillati</taxon>
        <taxon>Actinomycetota</taxon>
        <taxon>Actinomycetes</taxon>
        <taxon>Mycobacteriales</taxon>
        <taxon>Corynebacteriaceae</taxon>
        <taxon>Corynebacterium</taxon>
    </lineage>
</organism>
<dbReference type="Gene3D" id="3.20.20.70">
    <property type="entry name" value="Aldolase class I"/>
    <property type="match status" value="1"/>
</dbReference>
<dbReference type="InterPro" id="IPR011060">
    <property type="entry name" value="RibuloseP-bd_barrel"/>
</dbReference>
<keyword evidence="5" id="KW-0210">Decarboxylase</keyword>